<comment type="caution">
    <text evidence="4">The sequence shown here is derived from an EMBL/GenBank/DDBJ whole genome shotgun (WGS) entry which is preliminary data.</text>
</comment>
<dbReference type="InterPro" id="IPR001680">
    <property type="entry name" value="WD40_rpt"/>
</dbReference>
<dbReference type="SUPFAM" id="SSF50978">
    <property type="entry name" value="WD40 repeat-like"/>
    <property type="match status" value="1"/>
</dbReference>
<dbReference type="Pfam" id="PF00400">
    <property type="entry name" value="WD40"/>
    <property type="match status" value="3"/>
</dbReference>
<reference evidence="4 5" key="1">
    <citation type="journal article" date="2024" name="Science">
        <title>Giant polyketide synthase enzymes in the biosynthesis of giant marine polyether toxins.</title>
        <authorList>
            <person name="Fallon T.R."/>
            <person name="Shende V.V."/>
            <person name="Wierzbicki I.H."/>
            <person name="Pendleton A.L."/>
            <person name="Watervoot N.F."/>
            <person name="Auber R.P."/>
            <person name="Gonzalez D.J."/>
            <person name="Wisecaver J.H."/>
            <person name="Moore B.S."/>
        </authorList>
    </citation>
    <scope>NUCLEOTIDE SEQUENCE [LARGE SCALE GENOMIC DNA]</scope>
    <source>
        <strain evidence="4 5">12B1</strain>
    </source>
</reference>
<dbReference type="PANTHER" id="PTHR19848">
    <property type="entry name" value="WD40 REPEAT PROTEIN"/>
    <property type="match status" value="1"/>
</dbReference>
<dbReference type="Gene3D" id="2.130.10.10">
    <property type="entry name" value="YVTN repeat-like/Quinoprotein amine dehydrogenase"/>
    <property type="match status" value="2"/>
</dbReference>
<name>A0AB34IFI5_PRYPA</name>
<keyword evidence="2" id="KW-0677">Repeat</keyword>
<dbReference type="SMART" id="SM00320">
    <property type="entry name" value="WD40"/>
    <property type="match status" value="5"/>
</dbReference>
<keyword evidence="5" id="KW-1185">Reference proteome</keyword>
<evidence type="ECO:0000313" key="5">
    <source>
        <dbReference type="Proteomes" id="UP001515480"/>
    </source>
</evidence>
<organism evidence="4 5">
    <name type="scientific">Prymnesium parvum</name>
    <name type="common">Toxic golden alga</name>
    <dbReference type="NCBI Taxonomy" id="97485"/>
    <lineage>
        <taxon>Eukaryota</taxon>
        <taxon>Haptista</taxon>
        <taxon>Haptophyta</taxon>
        <taxon>Prymnesiophyceae</taxon>
        <taxon>Prymnesiales</taxon>
        <taxon>Prymnesiaceae</taxon>
        <taxon>Prymnesium</taxon>
    </lineage>
</organism>
<dbReference type="InterPro" id="IPR036322">
    <property type="entry name" value="WD40_repeat_dom_sf"/>
</dbReference>
<dbReference type="AlphaFoldDB" id="A0AB34IFI5"/>
<dbReference type="InterPro" id="IPR015943">
    <property type="entry name" value="WD40/YVTN_repeat-like_dom_sf"/>
</dbReference>
<keyword evidence="1 3" id="KW-0853">WD repeat</keyword>
<dbReference type="PROSITE" id="PS50082">
    <property type="entry name" value="WD_REPEATS_2"/>
    <property type="match status" value="2"/>
</dbReference>
<feature type="repeat" description="WD" evidence="3">
    <location>
        <begin position="203"/>
        <end position="232"/>
    </location>
</feature>
<dbReference type="PANTHER" id="PTHR19848:SF8">
    <property type="entry name" value="F-BOX AND WD REPEAT DOMAIN CONTAINING 7"/>
    <property type="match status" value="1"/>
</dbReference>
<proteinExistence type="predicted"/>
<sequence>MDADALRLCFEFLRLPDLMRASCVNREFRRTAREVLHSPEWLRCPWNLQAVQRKCWTSGRFSRRSFSTAALNDVFCVCIDGHVLASGGLDRRAQLWDLKASTVTSLTHSSPVRCVTLRHGLLATGCDEGRVRLYSVETARLLATTQSHAFAITALKWQCSSPADDERVGRESMELLSAGVDRHLRRWGSAPAGWAAGLRCLQEAKHKRVIRSLDCASNLIASGSDDGVVKVWLRTAEGLGLLQLISLADRTEDSSAVRTVALAADHLVAATMRGGVFVGRRSRRSGLFNLTARLPCPGVLQAVAFCGPSTLITASGRRGTNQLQMWALVEKSAHVITRLDGPMCLVLSLSAHAGRIVCGDQSGQVQLWEPSIPL</sequence>
<gene>
    <name evidence="4" type="ORF">AB1Y20_013910</name>
</gene>
<dbReference type="GO" id="GO:0016539">
    <property type="term" value="P:intein-mediated protein splicing"/>
    <property type="evidence" value="ECO:0007669"/>
    <property type="project" value="InterPro"/>
</dbReference>
<evidence type="ECO:0000256" key="2">
    <source>
        <dbReference type="ARBA" id="ARBA00022737"/>
    </source>
</evidence>
<accession>A0AB34IFI5</accession>
<protein>
    <recommendedName>
        <fullName evidence="6">F-box/WD repeat-containing protein 7</fullName>
    </recommendedName>
</protein>
<dbReference type="InterPro" id="IPR006141">
    <property type="entry name" value="Intein_N"/>
</dbReference>
<evidence type="ECO:0000313" key="4">
    <source>
        <dbReference type="EMBL" id="KAL1498595.1"/>
    </source>
</evidence>
<evidence type="ECO:0000256" key="1">
    <source>
        <dbReference type="ARBA" id="ARBA00022574"/>
    </source>
</evidence>
<evidence type="ECO:0000256" key="3">
    <source>
        <dbReference type="PROSITE-ProRule" id="PRU00221"/>
    </source>
</evidence>
<feature type="repeat" description="WD" evidence="3">
    <location>
        <begin position="80"/>
        <end position="106"/>
    </location>
</feature>
<dbReference type="PROSITE" id="PS50817">
    <property type="entry name" value="INTEIN_N_TER"/>
    <property type="match status" value="1"/>
</dbReference>
<dbReference type="EMBL" id="JBGBPQ010000027">
    <property type="protein sequence ID" value="KAL1498595.1"/>
    <property type="molecule type" value="Genomic_DNA"/>
</dbReference>
<evidence type="ECO:0008006" key="6">
    <source>
        <dbReference type="Google" id="ProtNLM"/>
    </source>
</evidence>
<dbReference type="Proteomes" id="UP001515480">
    <property type="component" value="Unassembled WGS sequence"/>
</dbReference>